<name>A0A6J5NMT7_9CAUD</name>
<gene>
    <name evidence="1" type="ORF">UFOVP322_17</name>
    <name evidence="2" type="ORF">UFOVP771_15</name>
    <name evidence="3" type="ORF">UFOVP850_15</name>
</gene>
<dbReference type="EMBL" id="LR796330">
    <property type="protein sequence ID" value="CAB4137146.1"/>
    <property type="molecule type" value="Genomic_DNA"/>
</dbReference>
<dbReference type="EMBL" id="LR796796">
    <property type="protein sequence ID" value="CAB4166166.1"/>
    <property type="molecule type" value="Genomic_DNA"/>
</dbReference>
<organism evidence="2">
    <name type="scientific">uncultured Caudovirales phage</name>
    <dbReference type="NCBI Taxonomy" id="2100421"/>
    <lineage>
        <taxon>Viruses</taxon>
        <taxon>Duplodnaviria</taxon>
        <taxon>Heunggongvirae</taxon>
        <taxon>Uroviricota</taxon>
        <taxon>Caudoviricetes</taxon>
        <taxon>Peduoviridae</taxon>
        <taxon>Maltschvirus</taxon>
        <taxon>Maltschvirus maltsch</taxon>
    </lineage>
</organism>
<accession>A0A6J5NMT7</accession>
<proteinExistence type="predicted"/>
<evidence type="ECO:0000313" key="2">
    <source>
        <dbReference type="EMBL" id="CAB4160729.1"/>
    </source>
</evidence>
<sequence>MAFIEEASTVVSFAEFQDVVNKDQRLFEANEGLSDDIVEQQLIRATERILTKIRSSAWWRSYYVQRDLNTVFKTVADIPSVDPNRIIARQSDFTDLCVYTALAEFILPSIADFGNENNAERQKMGYYTQKADELFGELITAGDWYDFNDSGTISSDEKQPGQYNLKRVR</sequence>
<evidence type="ECO:0000313" key="3">
    <source>
        <dbReference type="EMBL" id="CAB4166166.1"/>
    </source>
</evidence>
<protein>
    <submittedName>
        <fullName evidence="2">Uncharacterized protein</fullName>
    </submittedName>
</protein>
<evidence type="ECO:0000313" key="1">
    <source>
        <dbReference type="EMBL" id="CAB4137146.1"/>
    </source>
</evidence>
<reference evidence="2" key="1">
    <citation type="submission" date="2020-04" db="EMBL/GenBank/DDBJ databases">
        <authorList>
            <person name="Chiriac C."/>
            <person name="Salcher M."/>
            <person name="Ghai R."/>
            <person name="Kavagutti S V."/>
        </authorList>
    </citation>
    <scope>NUCLEOTIDE SEQUENCE</scope>
</reference>
<dbReference type="EMBL" id="LR796701">
    <property type="protein sequence ID" value="CAB4160729.1"/>
    <property type="molecule type" value="Genomic_DNA"/>
</dbReference>